<organism evidence="2 3">
    <name type="scientific">Paludibacter jiangxiensis</name>
    <dbReference type="NCBI Taxonomy" id="681398"/>
    <lineage>
        <taxon>Bacteria</taxon>
        <taxon>Pseudomonadati</taxon>
        <taxon>Bacteroidota</taxon>
        <taxon>Bacteroidia</taxon>
        <taxon>Bacteroidales</taxon>
        <taxon>Paludibacteraceae</taxon>
        <taxon>Paludibacter</taxon>
    </lineage>
</organism>
<gene>
    <name evidence="2" type="ORF">PJIAN_3240</name>
</gene>
<dbReference type="AlphaFoldDB" id="A0A170ZR03"/>
<keyword evidence="3" id="KW-1185">Reference proteome</keyword>
<dbReference type="STRING" id="681398.PJIAN_3240"/>
<sequence length="54" mass="6179">MTIREINKENLSFIITTNILDNSNAYCKKRTINQTNHLLSSDRGEPHPNPLQSP</sequence>
<dbReference type="Proteomes" id="UP000076586">
    <property type="component" value="Unassembled WGS sequence"/>
</dbReference>
<evidence type="ECO:0000313" key="3">
    <source>
        <dbReference type="Proteomes" id="UP000076586"/>
    </source>
</evidence>
<feature type="region of interest" description="Disordered" evidence="1">
    <location>
        <begin position="35"/>
        <end position="54"/>
    </location>
</feature>
<dbReference type="EMBL" id="BDCR01000003">
    <property type="protein sequence ID" value="GAT62928.1"/>
    <property type="molecule type" value="Genomic_DNA"/>
</dbReference>
<evidence type="ECO:0000256" key="1">
    <source>
        <dbReference type="SAM" id="MobiDB-lite"/>
    </source>
</evidence>
<protein>
    <submittedName>
        <fullName evidence="2">Uncharacterized protein</fullName>
    </submittedName>
</protein>
<reference evidence="3" key="2">
    <citation type="journal article" date="2017" name="Genome Announc.">
        <title>Draft genome sequence of Paludibacter jiangxiensis NM7(T), a propionate-producing fermentative bacterium.</title>
        <authorList>
            <person name="Qiu Y.-L."/>
            <person name="Tourlousse D.M."/>
            <person name="Matsuura N."/>
            <person name="Ohashi A."/>
            <person name="Sekiguchi Y."/>
        </authorList>
    </citation>
    <scope>NUCLEOTIDE SEQUENCE [LARGE SCALE GENOMIC DNA]</scope>
    <source>
        <strain evidence="3">NM7</strain>
    </source>
</reference>
<name>A0A170ZR03_9BACT</name>
<accession>A0A170ZR03</accession>
<reference evidence="3" key="1">
    <citation type="submission" date="2016-04" db="EMBL/GenBank/DDBJ databases">
        <title>Draft genome sequence of Paludibacter jiangxiensis strain NM7.</title>
        <authorList>
            <person name="Qiu Y."/>
            <person name="Matsuura N."/>
            <person name="Ohashi A."/>
            <person name="Tourlousse M.D."/>
            <person name="Sekiguchi Y."/>
        </authorList>
    </citation>
    <scope>NUCLEOTIDE SEQUENCE [LARGE SCALE GENOMIC DNA]</scope>
    <source>
        <strain evidence="3">NM7</strain>
    </source>
</reference>
<comment type="caution">
    <text evidence="2">The sequence shown here is derived from an EMBL/GenBank/DDBJ whole genome shotgun (WGS) entry which is preliminary data.</text>
</comment>
<evidence type="ECO:0000313" key="2">
    <source>
        <dbReference type="EMBL" id="GAT62928.1"/>
    </source>
</evidence>
<proteinExistence type="predicted"/>